<proteinExistence type="predicted"/>
<comment type="caution">
    <text evidence="1">The sequence shown here is derived from an EMBL/GenBank/DDBJ whole genome shotgun (WGS) entry which is preliminary data.</text>
</comment>
<accession>A0AAD4HIC5</accession>
<sequence length="134" mass="14839">MVALDARSRALNAVTIFLLAVRLPDRPLWVVWVGTAQTIARSGNYFSDGYIYTDHPTTSRVSCEVTVAEAAAFIIFFAFIYYDTDVSYVSIQAIRGKGIWMSSILSAVKLHILRMEATLKMPPYSCTTAIPPSP</sequence>
<dbReference type="Proteomes" id="UP001195769">
    <property type="component" value="Unassembled WGS sequence"/>
</dbReference>
<dbReference type="AlphaFoldDB" id="A0AAD4HIC5"/>
<dbReference type="RefSeq" id="XP_041223249.1">
    <property type="nucleotide sequence ID" value="XM_041369726.1"/>
</dbReference>
<organism evidence="1 2">
    <name type="scientific">Suillus fuscotomentosus</name>
    <dbReference type="NCBI Taxonomy" id="1912939"/>
    <lineage>
        <taxon>Eukaryota</taxon>
        <taxon>Fungi</taxon>
        <taxon>Dikarya</taxon>
        <taxon>Basidiomycota</taxon>
        <taxon>Agaricomycotina</taxon>
        <taxon>Agaricomycetes</taxon>
        <taxon>Agaricomycetidae</taxon>
        <taxon>Boletales</taxon>
        <taxon>Suillineae</taxon>
        <taxon>Suillaceae</taxon>
        <taxon>Suillus</taxon>
    </lineage>
</organism>
<evidence type="ECO:0000313" key="1">
    <source>
        <dbReference type="EMBL" id="KAG1897673.1"/>
    </source>
</evidence>
<evidence type="ECO:0000313" key="2">
    <source>
        <dbReference type="Proteomes" id="UP001195769"/>
    </source>
</evidence>
<protein>
    <submittedName>
        <fullName evidence="1">Uncharacterized protein</fullName>
    </submittedName>
</protein>
<name>A0AAD4HIC5_9AGAM</name>
<gene>
    <name evidence="1" type="ORF">F5891DRAFT_1241361</name>
</gene>
<keyword evidence="2" id="KW-1185">Reference proteome</keyword>
<dbReference type="EMBL" id="JABBWK010000044">
    <property type="protein sequence ID" value="KAG1897673.1"/>
    <property type="molecule type" value="Genomic_DNA"/>
</dbReference>
<dbReference type="GeneID" id="64664024"/>
<reference evidence="1" key="1">
    <citation type="journal article" date="2020" name="New Phytol.">
        <title>Comparative genomics reveals dynamic genome evolution in host specialist ectomycorrhizal fungi.</title>
        <authorList>
            <person name="Lofgren L.A."/>
            <person name="Nguyen N.H."/>
            <person name="Vilgalys R."/>
            <person name="Ruytinx J."/>
            <person name="Liao H.L."/>
            <person name="Branco S."/>
            <person name="Kuo A."/>
            <person name="LaButti K."/>
            <person name="Lipzen A."/>
            <person name="Andreopoulos W."/>
            <person name="Pangilinan J."/>
            <person name="Riley R."/>
            <person name="Hundley H."/>
            <person name="Na H."/>
            <person name="Barry K."/>
            <person name="Grigoriev I.V."/>
            <person name="Stajich J.E."/>
            <person name="Kennedy P.G."/>
        </authorList>
    </citation>
    <scope>NUCLEOTIDE SEQUENCE</scope>
    <source>
        <strain evidence="1">FC203</strain>
    </source>
</reference>